<feature type="region of interest" description="Disordered" evidence="1">
    <location>
        <begin position="298"/>
        <end position="346"/>
    </location>
</feature>
<feature type="compositionally biased region" description="Basic and acidic residues" evidence="1">
    <location>
        <begin position="127"/>
        <end position="139"/>
    </location>
</feature>
<proteinExistence type="predicted"/>
<feature type="region of interest" description="Disordered" evidence="1">
    <location>
        <begin position="52"/>
        <end position="71"/>
    </location>
</feature>
<evidence type="ECO:0000256" key="1">
    <source>
        <dbReference type="SAM" id="MobiDB-lite"/>
    </source>
</evidence>
<name>F9WH22_TRYCI</name>
<reference evidence="3" key="1">
    <citation type="submission" date="2011-07" db="EMBL/GenBank/DDBJ databases">
        <title>Divergent evolution of antigenic variation in African trypanosomes.</title>
        <authorList>
            <person name="Jackson A.P."/>
            <person name="Berry A."/>
            <person name="Allison H.C."/>
            <person name="Burton P."/>
            <person name="Anderson J."/>
            <person name="Aslett M."/>
            <person name="Brown R."/>
            <person name="Corton N."/>
            <person name="Harris D."/>
            <person name="Hauser H."/>
            <person name="Gamble J."/>
            <person name="Gilderthorp R."/>
            <person name="McQuillan J."/>
            <person name="Quail M.A."/>
            <person name="Sanders M."/>
            <person name="Van Tonder A."/>
            <person name="Ginger M.L."/>
            <person name="Donelson J.E."/>
            <person name="Field M.C."/>
            <person name="Barry J.D."/>
            <person name="Berriman M."/>
            <person name="Hertz-Fowler C."/>
        </authorList>
    </citation>
    <scope>NUCLEOTIDE SEQUENCE [LARGE SCALE GENOMIC DNA]</scope>
    <source>
        <strain evidence="3">IL3000</strain>
    </source>
</reference>
<feature type="region of interest" description="Disordered" evidence="1">
    <location>
        <begin position="107"/>
        <end position="155"/>
    </location>
</feature>
<feature type="region of interest" description="Disordered" evidence="1">
    <location>
        <begin position="459"/>
        <end position="506"/>
    </location>
</feature>
<dbReference type="VEuPathDB" id="TriTrypDB:TcIL3000_0_15210"/>
<protein>
    <submittedName>
        <fullName evidence="2">WGS project CAEQ00000000 data, annotated contig 583</fullName>
    </submittedName>
</protein>
<dbReference type="AlphaFoldDB" id="F9WH22"/>
<accession>F9WH22</accession>
<comment type="caution">
    <text evidence="2">The sequence shown here is derived from an EMBL/GenBank/DDBJ whole genome shotgun (WGS) entry which is preliminary data.</text>
</comment>
<feature type="region of interest" description="Disordered" evidence="1">
    <location>
        <begin position="381"/>
        <end position="410"/>
    </location>
</feature>
<feature type="region of interest" description="Disordered" evidence="1">
    <location>
        <begin position="170"/>
        <end position="197"/>
    </location>
</feature>
<dbReference type="EMBL" id="CAEQ01002362">
    <property type="protein sequence ID" value="CCD16611.1"/>
    <property type="molecule type" value="Genomic_DNA"/>
</dbReference>
<organism evidence="2 3">
    <name type="scientific">Trypanosoma congolense (strain IL3000)</name>
    <dbReference type="NCBI Taxonomy" id="1068625"/>
    <lineage>
        <taxon>Eukaryota</taxon>
        <taxon>Discoba</taxon>
        <taxon>Euglenozoa</taxon>
        <taxon>Kinetoplastea</taxon>
        <taxon>Metakinetoplastina</taxon>
        <taxon>Trypanosomatida</taxon>
        <taxon>Trypanosomatidae</taxon>
        <taxon>Trypanosoma</taxon>
        <taxon>Nannomonas</taxon>
    </lineage>
</organism>
<sequence>MCTIFDDSVVGESFRPLRMTGQGDERELNGIDGPMARMEELLERGRDLIHGDFRRGTSDSSSISDAACNAKARVRKTRPSVLQRSNEKLQELVEMASVLGRRCTPDAKMSKRVSIQSNAPGIQSRRPTLERRGSRRVSDAKSMGEGCGGVEDREDTPLNELWDRVRRELEEFRQNGAPPNPASRRLSKRLSRDSGISKVRTAEVTRKPRSLIPGNYSPSGCKPRVRATKPMRASPVVVKKAPLSSARRPGRAAPWERLHALAAKRREVLLSREMEIKAHLARMFPHASVHQRYGMLRMSNVSPGQRRATLASTAATRSRQLRSTPEGRPPPESRTQTPHDREKIRCALRPPWVPAKARSALSRGSSHGSFPETSLSLSVSAVNEGGGDARSSPAPRNHRGSLRRVSAASGARLVPPRQLWGRRAVGSAAGGRVPRWNRPSVAVVDASTQTDPLALTDAVSTGEEKAHTDSPMPEKHEGSPTTASAEVCENGCSTPGEEEAMEEAEAKLSYRSREADGISRLEETEKFVV</sequence>
<feature type="compositionally biased region" description="Low complexity" evidence="1">
    <location>
        <begin position="306"/>
        <end position="318"/>
    </location>
</feature>
<dbReference type="Proteomes" id="UP000000702">
    <property type="component" value="Unassembled WGS sequence"/>
</dbReference>
<reference evidence="2 3" key="2">
    <citation type="journal article" date="2012" name="Proc. Natl. Acad. Sci. U.S.A.">
        <title>Antigenic diversity is generated by distinct evolutionary mechanisms in African trypanosome species.</title>
        <authorList>
            <person name="Jackson A.P."/>
            <person name="Berry A."/>
            <person name="Aslett M."/>
            <person name="Allison H.C."/>
            <person name="Burton P."/>
            <person name="Vavrova-Anderson J."/>
            <person name="Brown R."/>
            <person name="Browne H."/>
            <person name="Corton N."/>
            <person name="Hauser H."/>
            <person name="Gamble J."/>
            <person name="Gilderthorp R."/>
            <person name="Marcello L."/>
            <person name="McQuillan J."/>
            <person name="Otto T.D."/>
            <person name="Quail M.A."/>
            <person name="Sanders M.J."/>
            <person name="van Tonder A."/>
            <person name="Ginger M.L."/>
            <person name="Field M.C."/>
            <person name="Barry J.D."/>
            <person name="Hertz-Fowler C."/>
            <person name="Berriman M."/>
        </authorList>
    </citation>
    <scope>NUCLEOTIDE SEQUENCE [LARGE SCALE GENOMIC DNA]</scope>
    <source>
        <strain evidence="2 3">IL3000</strain>
    </source>
</reference>
<evidence type="ECO:0000313" key="3">
    <source>
        <dbReference type="Proteomes" id="UP000000702"/>
    </source>
</evidence>
<gene>
    <name evidence="2" type="ORF">TCIL3000_0_15210</name>
</gene>
<keyword evidence="3" id="KW-1185">Reference proteome</keyword>
<feature type="region of interest" description="Disordered" evidence="1">
    <location>
        <begin position="209"/>
        <end position="250"/>
    </location>
</feature>
<evidence type="ECO:0000313" key="2">
    <source>
        <dbReference type="EMBL" id="CCD16611.1"/>
    </source>
</evidence>
<feature type="compositionally biased region" description="Basic and acidic residues" evidence="1">
    <location>
        <begin position="462"/>
        <end position="478"/>
    </location>
</feature>